<comment type="similarity">
    <text evidence="6">Belongs to the ABC-4 integral membrane protein family.</text>
</comment>
<dbReference type="PANTHER" id="PTHR30572:SF4">
    <property type="entry name" value="ABC TRANSPORTER PERMEASE YTRF"/>
    <property type="match status" value="1"/>
</dbReference>
<comment type="caution">
    <text evidence="10">The sequence shown here is derived from an EMBL/GenBank/DDBJ whole genome shotgun (WGS) entry which is preliminary data.</text>
</comment>
<evidence type="ECO:0000256" key="6">
    <source>
        <dbReference type="ARBA" id="ARBA00038076"/>
    </source>
</evidence>
<dbReference type="PANTHER" id="PTHR30572">
    <property type="entry name" value="MEMBRANE COMPONENT OF TRANSPORTER-RELATED"/>
    <property type="match status" value="1"/>
</dbReference>
<keyword evidence="2" id="KW-1003">Cell membrane</keyword>
<keyword evidence="3 7" id="KW-0812">Transmembrane</keyword>
<evidence type="ECO:0000256" key="3">
    <source>
        <dbReference type="ARBA" id="ARBA00022692"/>
    </source>
</evidence>
<feature type="transmembrane region" description="Helical" evidence="7">
    <location>
        <begin position="371"/>
        <end position="392"/>
    </location>
</feature>
<feature type="domain" description="MacB-like periplasmic core" evidence="9">
    <location>
        <begin position="22"/>
        <end position="246"/>
    </location>
</feature>
<protein>
    <submittedName>
        <fullName evidence="10">FtsX-like permease family protein</fullName>
    </submittedName>
</protein>
<evidence type="ECO:0000256" key="1">
    <source>
        <dbReference type="ARBA" id="ARBA00004651"/>
    </source>
</evidence>
<reference evidence="10 11" key="1">
    <citation type="submission" date="2019-08" db="EMBL/GenBank/DDBJ databases">
        <title>In-depth cultivation of the pig gut microbiome towards novel bacterial diversity and tailored functional studies.</title>
        <authorList>
            <person name="Wylensek D."/>
            <person name="Hitch T.C.A."/>
            <person name="Clavel T."/>
        </authorList>
    </citation>
    <scope>NUCLEOTIDE SEQUENCE [LARGE SCALE GENOMIC DNA]</scope>
    <source>
        <strain evidence="10 11">Oil+RF-744-WCA-WT-13</strain>
    </source>
</reference>
<dbReference type="InterPro" id="IPR050250">
    <property type="entry name" value="Macrolide_Exporter_MacB"/>
</dbReference>
<dbReference type="Proteomes" id="UP000466864">
    <property type="component" value="Unassembled WGS sequence"/>
</dbReference>
<organism evidence="10 11">
    <name type="scientific">Bilifractor porci</name>
    <dbReference type="NCBI Taxonomy" id="2606636"/>
    <lineage>
        <taxon>Bacteria</taxon>
        <taxon>Bacillati</taxon>
        <taxon>Bacillota</taxon>
        <taxon>Clostridia</taxon>
        <taxon>Lachnospirales</taxon>
        <taxon>Lachnospiraceae</taxon>
        <taxon>Bilifractor</taxon>
    </lineage>
</organism>
<evidence type="ECO:0000256" key="4">
    <source>
        <dbReference type="ARBA" id="ARBA00022989"/>
    </source>
</evidence>
<keyword evidence="5 7" id="KW-0472">Membrane</keyword>
<evidence type="ECO:0000313" key="10">
    <source>
        <dbReference type="EMBL" id="MST82724.1"/>
    </source>
</evidence>
<dbReference type="Pfam" id="PF12704">
    <property type="entry name" value="MacB_PCD"/>
    <property type="match status" value="1"/>
</dbReference>
<dbReference type="RefSeq" id="WP_154458639.1">
    <property type="nucleotide sequence ID" value="NZ_VUMV01000008.1"/>
</dbReference>
<dbReference type="InterPro" id="IPR003838">
    <property type="entry name" value="ABC3_permease_C"/>
</dbReference>
<comment type="subcellular location">
    <subcellularLocation>
        <location evidence="1">Cell membrane</location>
        <topology evidence="1">Multi-pass membrane protein</topology>
    </subcellularLocation>
</comment>
<evidence type="ECO:0000313" key="11">
    <source>
        <dbReference type="Proteomes" id="UP000466864"/>
    </source>
</evidence>
<dbReference type="AlphaFoldDB" id="A0A7X2P9I0"/>
<feature type="transmembrane region" description="Helical" evidence="7">
    <location>
        <begin position="339"/>
        <end position="365"/>
    </location>
</feature>
<feature type="transmembrane region" description="Helical" evidence="7">
    <location>
        <begin position="285"/>
        <end position="310"/>
    </location>
</feature>
<dbReference type="GO" id="GO:0005886">
    <property type="term" value="C:plasma membrane"/>
    <property type="evidence" value="ECO:0007669"/>
    <property type="project" value="UniProtKB-SubCell"/>
</dbReference>
<gene>
    <name evidence="10" type="ORF">FYJ60_10390</name>
</gene>
<evidence type="ECO:0000256" key="2">
    <source>
        <dbReference type="ARBA" id="ARBA00022475"/>
    </source>
</evidence>
<name>A0A7X2P9I0_9FIRM</name>
<evidence type="ECO:0000256" key="5">
    <source>
        <dbReference type="ARBA" id="ARBA00023136"/>
    </source>
</evidence>
<dbReference type="Pfam" id="PF02687">
    <property type="entry name" value="FtsX"/>
    <property type="match status" value="1"/>
</dbReference>
<evidence type="ECO:0000259" key="9">
    <source>
        <dbReference type="Pfam" id="PF12704"/>
    </source>
</evidence>
<dbReference type="GO" id="GO:0022857">
    <property type="term" value="F:transmembrane transporter activity"/>
    <property type="evidence" value="ECO:0007669"/>
    <property type="project" value="TreeGrafter"/>
</dbReference>
<accession>A0A7X2P9I0</accession>
<proteinExistence type="inferred from homology"/>
<evidence type="ECO:0000256" key="7">
    <source>
        <dbReference type="SAM" id="Phobius"/>
    </source>
</evidence>
<sequence>MGEIAEYLTMAFENIRHNKGRSFLTMLGIIIGIASVITITMVGNAFSRTVSDTLENIGGGQIFLYVGDDGAAADEWITPDDMSALGASDGVEGVTPFYSVGGSTETGKGNFSLTISGGTPILDKIQYSNMEIVKGRNISDTDVENGSRICVMKRTDVQKMFGTDDVIGMSVPVTSGDVTLTYKIIGLLDTAKGEEDSLLSLMNSEEDVGVIVPYPSLADWGYDTESFTGAYVLCDGSVESGKVAEAALKLLNRRHQVPQKDNYFLVQNFTDTFDQMNSLMGTVTMFVMLVAAISLVVGGIGVMNIMLVSVTERTREIGIRKSIGATTASITMQFLAESAIIAVMGGGIGILAGTILSAIICAAIHMKLVIFPVVMLSAAGVSMGIGMFFGIYPARKAAHLSPIECLRHE</sequence>
<keyword evidence="4 7" id="KW-1133">Transmembrane helix</keyword>
<feature type="transmembrane region" description="Helical" evidence="7">
    <location>
        <begin position="23"/>
        <end position="46"/>
    </location>
</feature>
<feature type="domain" description="ABC3 transporter permease C-terminal" evidence="8">
    <location>
        <begin position="289"/>
        <end position="402"/>
    </location>
</feature>
<keyword evidence="11" id="KW-1185">Reference proteome</keyword>
<evidence type="ECO:0000259" key="8">
    <source>
        <dbReference type="Pfam" id="PF02687"/>
    </source>
</evidence>
<dbReference type="InterPro" id="IPR025857">
    <property type="entry name" value="MacB_PCD"/>
</dbReference>
<dbReference type="EMBL" id="VUMV01000008">
    <property type="protein sequence ID" value="MST82724.1"/>
    <property type="molecule type" value="Genomic_DNA"/>
</dbReference>